<dbReference type="InterPro" id="IPR036390">
    <property type="entry name" value="WH_DNA-bd_sf"/>
</dbReference>
<keyword evidence="5" id="KW-1185">Reference proteome</keyword>
<gene>
    <name evidence="4" type="ORF">SG0102_02190</name>
</gene>
<evidence type="ECO:0000259" key="3">
    <source>
        <dbReference type="Pfam" id="PF08279"/>
    </source>
</evidence>
<dbReference type="Proteomes" id="UP000268059">
    <property type="component" value="Chromosome"/>
</dbReference>
<dbReference type="InterPro" id="IPR004173">
    <property type="entry name" value="3H_domain"/>
</dbReference>
<dbReference type="PANTHER" id="PTHR40068:SF1">
    <property type="entry name" value="TRANSCRIPTION REPRESSOR NIAR-RELATED"/>
    <property type="match status" value="1"/>
</dbReference>
<dbReference type="InterPro" id="IPR026043">
    <property type="entry name" value="NadR"/>
</dbReference>
<keyword evidence="1" id="KW-0533">Nickel</keyword>
<name>A0A3G9JA82_9FIRM</name>
<evidence type="ECO:0000313" key="4">
    <source>
        <dbReference type="EMBL" id="BBH25285.1"/>
    </source>
</evidence>
<dbReference type="Pfam" id="PF02829">
    <property type="entry name" value="3H"/>
    <property type="match status" value="1"/>
</dbReference>
<dbReference type="PIRSF" id="PIRSF037847">
    <property type="entry name" value="NiaR"/>
    <property type="match status" value="1"/>
</dbReference>
<dbReference type="OrthoDB" id="9792661at2"/>
<dbReference type="AlphaFoldDB" id="A0A3G9JA82"/>
<reference evidence="4 5" key="1">
    <citation type="submission" date="2018-11" db="EMBL/GenBank/DDBJ databases">
        <title>Novel Erysipelotrichaceae bacterium isolated from small intestine of a swine.</title>
        <authorList>
            <person name="Kim J.S."/>
            <person name="Choe H."/>
            <person name="Lee Y.R."/>
            <person name="Kim K.M."/>
            <person name="Park D.S."/>
        </authorList>
    </citation>
    <scope>NUCLEOTIDE SEQUENCE [LARGE SCALE GENOMIC DNA]</scope>
    <source>
        <strain evidence="4 5">SG0102</strain>
    </source>
</reference>
<dbReference type="GO" id="GO:0046872">
    <property type="term" value="F:metal ion binding"/>
    <property type="evidence" value="ECO:0007669"/>
    <property type="project" value="UniProtKB-KW"/>
</dbReference>
<dbReference type="InterPro" id="IPR035922">
    <property type="entry name" value="3H_dom_sf"/>
</dbReference>
<dbReference type="InParanoid" id="A0A3G9JA82"/>
<keyword evidence="1" id="KW-0479">Metal-binding</keyword>
<evidence type="ECO:0000313" key="5">
    <source>
        <dbReference type="Proteomes" id="UP000268059"/>
    </source>
</evidence>
<feature type="binding site" evidence="1">
    <location>
        <position position="79"/>
    </location>
    <ligand>
        <name>Ni(2+)</name>
        <dbReference type="ChEBI" id="CHEBI:49786"/>
    </ligand>
</feature>
<protein>
    <submittedName>
        <fullName evidence="4">Transcriptional regulator</fullName>
    </submittedName>
</protein>
<dbReference type="Gene3D" id="3.30.1340.20">
    <property type="entry name" value="3H domain"/>
    <property type="match status" value="1"/>
</dbReference>
<organism evidence="4 5">
    <name type="scientific">Intestinibaculum porci</name>
    <dbReference type="NCBI Taxonomy" id="2487118"/>
    <lineage>
        <taxon>Bacteria</taxon>
        <taxon>Bacillati</taxon>
        <taxon>Bacillota</taxon>
        <taxon>Erysipelotrichia</taxon>
        <taxon>Erysipelotrichales</taxon>
        <taxon>Erysipelotrichaceae</taxon>
        <taxon>Intestinibaculum</taxon>
    </lineage>
</organism>
<accession>A0A3G9JA82</accession>
<feature type="binding site" evidence="1">
    <location>
        <position position="71"/>
    </location>
    <ligand>
        <name>Ni(2+)</name>
        <dbReference type="ChEBI" id="CHEBI:49786"/>
    </ligand>
</feature>
<evidence type="ECO:0000259" key="2">
    <source>
        <dbReference type="Pfam" id="PF02829"/>
    </source>
</evidence>
<dbReference type="KEGG" id="ebm:SG0102_02190"/>
<dbReference type="RefSeq" id="WP_125118244.1">
    <property type="nucleotide sequence ID" value="NZ_AP019309.1"/>
</dbReference>
<dbReference type="SUPFAM" id="SSF46785">
    <property type="entry name" value="Winged helix' DNA-binding domain"/>
    <property type="match status" value="1"/>
</dbReference>
<dbReference type="InterPro" id="IPR036388">
    <property type="entry name" value="WH-like_DNA-bd_sf"/>
</dbReference>
<dbReference type="SUPFAM" id="SSF75500">
    <property type="entry name" value="Putative transcriptional regulator TM1602, C-terminal domain"/>
    <property type="match status" value="1"/>
</dbReference>
<dbReference type="Gene3D" id="1.10.10.10">
    <property type="entry name" value="Winged helix-like DNA-binding domain superfamily/Winged helix DNA-binding domain"/>
    <property type="match status" value="1"/>
</dbReference>
<dbReference type="InterPro" id="IPR013196">
    <property type="entry name" value="HTH_11"/>
</dbReference>
<evidence type="ECO:0000256" key="1">
    <source>
        <dbReference type="PIRSR" id="PIRSR037847-1"/>
    </source>
</evidence>
<proteinExistence type="predicted"/>
<feature type="domain" description="Helix-turn-helix type 11" evidence="3">
    <location>
        <begin position="3"/>
        <end position="55"/>
    </location>
</feature>
<dbReference type="FunCoup" id="A0A3G9JA82">
    <property type="interactions" value="6"/>
</dbReference>
<feature type="binding site" evidence="1">
    <location>
        <position position="140"/>
    </location>
    <ligand>
        <name>Ni(2+)</name>
        <dbReference type="ChEBI" id="CHEBI:49786"/>
    </ligand>
</feature>
<dbReference type="PANTHER" id="PTHR40068">
    <property type="entry name" value="TRANSCRIPTION REPRESSOR NIAR-RELATED"/>
    <property type="match status" value="1"/>
</dbReference>
<dbReference type="Pfam" id="PF08279">
    <property type="entry name" value="HTH_11"/>
    <property type="match status" value="1"/>
</dbReference>
<sequence>MDRRQQVFNLIAQSSQPLSAAKIAKSLHVSRQIIVGDVALLRAAGHAIIATPRGYMIENSQGIIHTIAVCHQPSQMEEELNLIVDYGGCVNDVIVDHPLYGEIKGNLQLRSRHDVQMFMQKVKDNQASPLSSLTNGVHLHTITVASEDVYNLIVQALKEHGFLYLE</sequence>
<dbReference type="EMBL" id="AP019309">
    <property type="protein sequence ID" value="BBH25285.1"/>
    <property type="molecule type" value="Genomic_DNA"/>
</dbReference>
<feature type="binding site" evidence="1">
    <location>
        <position position="138"/>
    </location>
    <ligand>
        <name>Ni(2+)</name>
        <dbReference type="ChEBI" id="CHEBI:49786"/>
    </ligand>
</feature>
<feature type="domain" description="3H" evidence="2">
    <location>
        <begin position="67"/>
        <end position="163"/>
    </location>
</feature>